<dbReference type="OrthoDB" id="1368at2759"/>
<keyword evidence="3" id="KW-1003">Cell membrane</keyword>
<keyword evidence="10" id="KW-1185">Reference proteome</keyword>
<protein>
    <submittedName>
        <fullName evidence="9">Uncharacterized protein</fullName>
    </submittedName>
</protein>
<evidence type="ECO:0000256" key="4">
    <source>
        <dbReference type="ARBA" id="ARBA00022692"/>
    </source>
</evidence>
<dbReference type="Pfam" id="PF25539">
    <property type="entry name" value="Bestrophin_2"/>
    <property type="match status" value="1"/>
</dbReference>
<name>A0A226DSB4_FOLCA</name>
<evidence type="ECO:0000256" key="5">
    <source>
        <dbReference type="ARBA" id="ARBA00022989"/>
    </source>
</evidence>
<accession>A0A226DSB4</accession>
<keyword evidence="2" id="KW-0813">Transport</keyword>
<dbReference type="PANTHER" id="PTHR33281:SF19">
    <property type="entry name" value="VOLTAGE-DEPENDENT ANION CHANNEL-FORMING PROTEIN YNEE"/>
    <property type="match status" value="1"/>
</dbReference>
<evidence type="ECO:0000256" key="3">
    <source>
        <dbReference type="ARBA" id="ARBA00022475"/>
    </source>
</evidence>
<keyword evidence="4 8" id="KW-0812">Transmembrane</keyword>
<evidence type="ECO:0000256" key="6">
    <source>
        <dbReference type="ARBA" id="ARBA00023065"/>
    </source>
</evidence>
<evidence type="ECO:0000256" key="2">
    <source>
        <dbReference type="ARBA" id="ARBA00022448"/>
    </source>
</evidence>
<dbReference type="Proteomes" id="UP000198287">
    <property type="component" value="Unassembled WGS sequence"/>
</dbReference>
<comment type="subcellular location">
    <subcellularLocation>
        <location evidence="1">Cell membrane</location>
        <topology evidence="1">Multi-pass membrane protein</topology>
    </subcellularLocation>
</comment>
<keyword evidence="6" id="KW-0406">Ion transport</keyword>
<organism evidence="9 10">
    <name type="scientific">Folsomia candida</name>
    <name type="common">Springtail</name>
    <dbReference type="NCBI Taxonomy" id="158441"/>
    <lineage>
        <taxon>Eukaryota</taxon>
        <taxon>Metazoa</taxon>
        <taxon>Ecdysozoa</taxon>
        <taxon>Arthropoda</taxon>
        <taxon>Hexapoda</taxon>
        <taxon>Collembola</taxon>
        <taxon>Entomobryomorpha</taxon>
        <taxon>Isotomoidea</taxon>
        <taxon>Isotomidae</taxon>
        <taxon>Proisotominae</taxon>
        <taxon>Folsomia</taxon>
    </lineage>
</organism>
<dbReference type="EMBL" id="LNIX01000012">
    <property type="protein sequence ID" value="OXA48392.1"/>
    <property type="molecule type" value="Genomic_DNA"/>
</dbReference>
<keyword evidence="5 8" id="KW-1133">Transmembrane helix</keyword>
<feature type="transmembrane region" description="Helical" evidence="8">
    <location>
        <begin position="169"/>
        <end position="190"/>
    </location>
</feature>
<dbReference type="GO" id="GO:0005254">
    <property type="term" value="F:chloride channel activity"/>
    <property type="evidence" value="ECO:0007669"/>
    <property type="project" value="InterPro"/>
</dbReference>
<gene>
    <name evidence="9" type="ORF">Fcan01_17381</name>
</gene>
<dbReference type="PANTHER" id="PTHR33281">
    <property type="entry name" value="UPF0187 PROTEIN YNEE"/>
    <property type="match status" value="1"/>
</dbReference>
<evidence type="ECO:0000256" key="1">
    <source>
        <dbReference type="ARBA" id="ARBA00004651"/>
    </source>
</evidence>
<dbReference type="GO" id="GO:0005886">
    <property type="term" value="C:plasma membrane"/>
    <property type="evidence" value="ECO:0007669"/>
    <property type="project" value="UniProtKB-SubCell"/>
</dbReference>
<evidence type="ECO:0000313" key="9">
    <source>
        <dbReference type="EMBL" id="OXA48392.1"/>
    </source>
</evidence>
<evidence type="ECO:0000313" key="10">
    <source>
        <dbReference type="Proteomes" id="UP000198287"/>
    </source>
</evidence>
<sequence>MVEHDDSIGSIESCLEKVSAVRLLLVFCVTVKNLLQHKETSESELEQLLRDKNCWNIKHTILLANQNLDMKTNGLYWSRPTSKELANKPNIPLELTYHLTLYVKSILKRGLIDSVIHGGMNNNIVALVESLTGLERILRTPIPIAYSIHLVQTLWIYLFALPYQMIGSIGWFAVPAVGIASFALLGILAIGAEVEDPFGSDTEWGTENDLPLNQFCEEIKAEIENLLTNPFLSFDCSEDKIVETKDCDDESIHENVNGENTMSQRRRSYPRGNESVIEIIGGNRYDGNYGDGDGTGGLLQSWC</sequence>
<feature type="transmembrane region" description="Helical" evidence="8">
    <location>
        <begin position="144"/>
        <end position="163"/>
    </location>
</feature>
<comment type="caution">
    <text evidence="9">The sequence shown here is derived from an EMBL/GenBank/DDBJ whole genome shotgun (WGS) entry which is preliminary data.</text>
</comment>
<dbReference type="AlphaFoldDB" id="A0A226DSB4"/>
<dbReference type="InterPro" id="IPR044669">
    <property type="entry name" value="YneE/VCCN1/2-like"/>
</dbReference>
<evidence type="ECO:0000256" key="8">
    <source>
        <dbReference type="SAM" id="Phobius"/>
    </source>
</evidence>
<keyword evidence="7 8" id="KW-0472">Membrane</keyword>
<proteinExistence type="predicted"/>
<reference evidence="9 10" key="1">
    <citation type="submission" date="2015-12" db="EMBL/GenBank/DDBJ databases">
        <title>The genome of Folsomia candida.</title>
        <authorList>
            <person name="Faddeeva A."/>
            <person name="Derks M.F."/>
            <person name="Anvar Y."/>
            <person name="Smit S."/>
            <person name="Van Straalen N."/>
            <person name="Roelofs D."/>
        </authorList>
    </citation>
    <scope>NUCLEOTIDE SEQUENCE [LARGE SCALE GENOMIC DNA]</scope>
    <source>
        <strain evidence="9 10">VU population</strain>
        <tissue evidence="9">Whole body</tissue>
    </source>
</reference>
<evidence type="ECO:0000256" key="7">
    <source>
        <dbReference type="ARBA" id="ARBA00023136"/>
    </source>
</evidence>